<evidence type="ECO:0000256" key="2">
    <source>
        <dbReference type="ARBA" id="ARBA00022448"/>
    </source>
</evidence>
<dbReference type="NCBIfam" id="TIGR01145">
    <property type="entry name" value="ATP_synt_delta"/>
    <property type="match status" value="1"/>
</dbReference>
<accession>A0A1F4TL94</accession>
<evidence type="ECO:0000256" key="7">
    <source>
        <dbReference type="HAMAP-Rule" id="MF_01416"/>
    </source>
</evidence>
<name>A0A1F4TL94_UNCSA</name>
<dbReference type="SUPFAM" id="SSF47928">
    <property type="entry name" value="N-terminal domain of the delta subunit of the F1F0-ATP synthase"/>
    <property type="match status" value="1"/>
</dbReference>
<comment type="subcellular location">
    <subcellularLocation>
        <location evidence="7">Cell membrane</location>
        <topology evidence="7">Peripheral membrane protein</topology>
    </subcellularLocation>
    <subcellularLocation>
        <location evidence="1">Membrane</location>
    </subcellularLocation>
</comment>
<evidence type="ECO:0000256" key="5">
    <source>
        <dbReference type="ARBA" id="ARBA00023136"/>
    </source>
</evidence>
<organism evidence="8 9">
    <name type="scientific">candidate division WOR-1 bacterium RIFOXYC2_FULL_41_25</name>
    <dbReference type="NCBI Taxonomy" id="1802586"/>
    <lineage>
        <taxon>Bacteria</taxon>
        <taxon>Bacillati</taxon>
        <taxon>Saganbacteria</taxon>
    </lineage>
</organism>
<evidence type="ECO:0000313" key="8">
    <source>
        <dbReference type="EMBL" id="OGC32823.1"/>
    </source>
</evidence>
<dbReference type="InterPro" id="IPR026015">
    <property type="entry name" value="ATP_synth_OSCP/delta_N_sf"/>
</dbReference>
<keyword evidence="7" id="KW-0139">CF(1)</keyword>
<keyword evidence="2 7" id="KW-0813">Transport</keyword>
<comment type="function">
    <text evidence="7">This protein is part of the stalk that links CF(0) to CF(1). It either transmits conformational changes from CF(0) to CF(1) or is implicated in proton conduction.</text>
</comment>
<dbReference type="InterPro" id="IPR000711">
    <property type="entry name" value="ATPase_OSCP/dsu"/>
</dbReference>
<comment type="function">
    <text evidence="7">F(1)F(0) ATP synthase produces ATP from ADP in the presence of a proton or sodium gradient. F-type ATPases consist of two structural domains, F(1) containing the extramembraneous catalytic core and F(0) containing the membrane proton channel, linked together by a central stalk and a peripheral stalk. During catalysis, ATP synthesis in the catalytic domain of F(1) is coupled via a rotary mechanism of the central stalk subunits to proton translocation.</text>
</comment>
<dbReference type="GO" id="GO:0005886">
    <property type="term" value="C:plasma membrane"/>
    <property type="evidence" value="ECO:0007669"/>
    <property type="project" value="UniProtKB-SubCell"/>
</dbReference>
<keyword evidence="6 7" id="KW-0066">ATP synthesis</keyword>
<keyword evidence="5 7" id="KW-0472">Membrane</keyword>
<evidence type="ECO:0000256" key="6">
    <source>
        <dbReference type="ARBA" id="ARBA00023310"/>
    </source>
</evidence>
<dbReference type="AlphaFoldDB" id="A0A1F4TL94"/>
<comment type="caution">
    <text evidence="8">The sequence shown here is derived from an EMBL/GenBank/DDBJ whole genome shotgun (WGS) entry which is preliminary data.</text>
</comment>
<dbReference type="EMBL" id="MEUI01000044">
    <property type="protein sequence ID" value="OGC32823.1"/>
    <property type="molecule type" value="Genomic_DNA"/>
</dbReference>
<evidence type="ECO:0000313" key="9">
    <source>
        <dbReference type="Proteomes" id="UP000177309"/>
    </source>
</evidence>
<dbReference type="Proteomes" id="UP000177309">
    <property type="component" value="Unassembled WGS sequence"/>
</dbReference>
<reference evidence="8 9" key="1">
    <citation type="journal article" date="2016" name="Nat. Commun.">
        <title>Thousands of microbial genomes shed light on interconnected biogeochemical processes in an aquifer system.</title>
        <authorList>
            <person name="Anantharaman K."/>
            <person name="Brown C.T."/>
            <person name="Hug L.A."/>
            <person name="Sharon I."/>
            <person name="Castelle C.J."/>
            <person name="Probst A.J."/>
            <person name="Thomas B.C."/>
            <person name="Singh A."/>
            <person name="Wilkins M.J."/>
            <person name="Karaoz U."/>
            <person name="Brodie E.L."/>
            <person name="Williams K.H."/>
            <person name="Hubbard S.S."/>
            <person name="Banfield J.F."/>
        </authorList>
    </citation>
    <scope>NUCLEOTIDE SEQUENCE [LARGE SCALE GENOMIC DNA]</scope>
</reference>
<keyword evidence="4 7" id="KW-0406">Ion transport</keyword>
<evidence type="ECO:0000256" key="1">
    <source>
        <dbReference type="ARBA" id="ARBA00004370"/>
    </source>
</evidence>
<protein>
    <recommendedName>
        <fullName evidence="7">ATP synthase subunit delta</fullName>
    </recommendedName>
    <alternativeName>
        <fullName evidence="7">ATP synthase F(1) sector subunit delta</fullName>
    </alternativeName>
    <alternativeName>
        <fullName evidence="7">F-type ATPase subunit delta</fullName>
        <shortName evidence="7">F-ATPase subunit delta</shortName>
    </alternativeName>
</protein>
<keyword evidence="7" id="KW-1003">Cell membrane</keyword>
<dbReference type="Gene3D" id="1.10.520.20">
    <property type="entry name" value="N-terminal domain of the delta subunit of the F1F0-ATP synthase"/>
    <property type="match status" value="1"/>
</dbReference>
<proteinExistence type="inferred from homology"/>
<dbReference type="PANTHER" id="PTHR11910">
    <property type="entry name" value="ATP SYNTHASE DELTA CHAIN"/>
    <property type="match status" value="1"/>
</dbReference>
<dbReference type="GO" id="GO:0045259">
    <property type="term" value="C:proton-transporting ATP synthase complex"/>
    <property type="evidence" value="ECO:0007669"/>
    <property type="project" value="UniProtKB-KW"/>
</dbReference>
<evidence type="ECO:0000256" key="4">
    <source>
        <dbReference type="ARBA" id="ARBA00023065"/>
    </source>
</evidence>
<sequence length="178" mass="20440">MLRGRFELNFEQIYLDAKADKIEGQLEDELASFADLLAQHYDFKLFLEDPRIAADYKKKCLIDLCPKNMTRNFFSVINGLIDNGREELINELAKTFTKQLAKDKKMVFGLVTSVCQLPVAVKKKLEQDIKNWKACPVVLRYRLDSELLGGLCIKFIDGMVLDISLKHKLNNLKEVILA</sequence>
<comment type="similarity">
    <text evidence="7">Belongs to the ATPase delta chain family.</text>
</comment>
<dbReference type="GO" id="GO:0046933">
    <property type="term" value="F:proton-transporting ATP synthase activity, rotational mechanism"/>
    <property type="evidence" value="ECO:0007669"/>
    <property type="project" value="UniProtKB-UniRule"/>
</dbReference>
<gene>
    <name evidence="7" type="primary">atpH</name>
    <name evidence="8" type="ORF">A2462_06440</name>
</gene>
<dbReference type="HAMAP" id="MF_01416">
    <property type="entry name" value="ATP_synth_delta_bact"/>
    <property type="match status" value="1"/>
</dbReference>
<keyword evidence="3 7" id="KW-0375">Hydrogen ion transport</keyword>
<evidence type="ECO:0000256" key="3">
    <source>
        <dbReference type="ARBA" id="ARBA00022781"/>
    </source>
</evidence>
<dbReference type="Pfam" id="PF00213">
    <property type="entry name" value="OSCP"/>
    <property type="match status" value="1"/>
</dbReference>